<reference evidence="7 8" key="1">
    <citation type="submission" date="2016-11" db="EMBL/GenBank/DDBJ databases">
        <authorList>
            <person name="Jaros S."/>
            <person name="Januszkiewicz K."/>
            <person name="Wedrychowicz H."/>
        </authorList>
    </citation>
    <scope>NUCLEOTIDE SEQUENCE [LARGE SCALE GENOMIC DNA]</scope>
    <source>
        <strain evidence="7 8">DSM 15212</strain>
    </source>
</reference>
<evidence type="ECO:0000256" key="5">
    <source>
        <dbReference type="ARBA" id="ARBA00023136"/>
    </source>
</evidence>
<dbReference type="EMBL" id="FRAG01000042">
    <property type="protein sequence ID" value="SHK27647.1"/>
    <property type="molecule type" value="Genomic_DNA"/>
</dbReference>
<dbReference type="PANTHER" id="PTHR47089">
    <property type="entry name" value="ABC TRANSPORTER, PERMEASE PROTEIN"/>
    <property type="match status" value="1"/>
</dbReference>
<evidence type="ECO:0000313" key="8">
    <source>
        <dbReference type="Proteomes" id="UP000184465"/>
    </source>
</evidence>
<dbReference type="AlphaFoldDB" id="A0A1M6R5N8"/>
<keyword evidence="5 6" id="KW-0472">Membrane</keyword>
<dbReference type="PANTHER" id="PTHR47089:SF1">
    <property type="entry name" value="GUANOSINE ABC TRANSPORTER PERMEASE PROTEIN NUPP"/>
    <property type="match status" value="1"/>
</dbReference>
<comment type="subcellular location">
    <subcellularLocation>
        <location evidence="1">Cell membrane</location>
        <topology evidence="1">Multi-pass membrane protein</topology>
    </subcellularLocation>
</comment>
<feature type="transmembrane region" description="Helical" evidence="6">
    <location>
        <begin position="321"/>
        <end position="339"/>
    </location>
</feature>
<keyword evidence="2" id="KW-1003">Cell membrane</keyword>
<protein>
    <submittedName>
        <fullName evidence="7">Nucleoside ABC transporter membrane protein</fullName>
    </submittedName>
</protein>
<feature type="transmembrane region" description="Helical" evidence="6">
    <location>
        <begin position="56"/>
        <end position="77"/>
    </location>
</feature>
<evidence type="ECO:0000256" key="4">
    <source>
        <dbReference type="ARBA" id="ARBA00022989"/>
    </source>
</evidence>
<name>A0A1M6R5N8_PARC5</name>
<dbReference type="RefSeq" id="WP_073151398.1">
    <property type="nucleotide sequence ID" value="NZ_FRAG01000042.1"/>
</dbReference>
<feature type="transmembrane region" description="Helical" evidence="6">
    <location>
        <begin position="110"/>
        <end position="129"/>
    </location>
</feature>
<organism evidence="7 8">
    <name type="scientific">Paramaledivibacter caminithermalis (strain DSM 15212 / CIP 107654 / DViRD3)</name>
    <name type="common">Clostridium caminithermale</name>
    <dbReference type="NCBI Taxonomy" id="1121301"/>
    <lineage>
        <taxon>Bacteria</taxon>
        <taxon>Bacillati</taxon>
        <taxon>Bacillota</taxon>
        <taxon>Clostridia</taxon>
        <taxon>Peptostreptococcales</taxon>
        <taxon>Caminicellaceae</taxon>
        <taxon>Paramaledivibacter</taxon>
    </lineage>
</organism>
<evidence type="ECO:0000256" key="1">
    <source>
        <dbReference type="ARBA" id="ARBA00004651"/>
    </source>
</evidence>
<feature type="transmembrane region" description="Helical" evidence="6">
    <location>
        <begin position="84"/>
        <end position="104"/>
    </location>
</feature>
<feature type="transmembrane region" description="Helical" evidence="6">
    <location>
        <begin position="194"/>
        <end position="212"/>
    </location>
</feature>
<dbReference type="OrthoDB" id="45037at2"/>
<keyword evidence="3 6" id="KW-0812">Transmembrane</keyword>
<evidence type="ECO:0000256" key="2">
    <source>
        <dbReference type="ARBA" id="ARBA00022475"/>
    </source>
</evidence>
<evidence type="ECO:0000256" key="3">
    <source>
        <dbReference type="ARBA" id="ARBA00022692"/>
    </source>
</evidence>
<dbReference type="Pfam" id="PF02653">
    <property type="entry name" value="BPD_transp_2"/>
    <property type="match status" value="1"/>
</dbReference>
<sequence length="351" mass="37806">MLKFITDEKNQRFIVPLVSVFLGFIAGAIIMMITGINPIEGYRALIKGVVGNPRRFGEWIVASTPLILSGLAIAFGLRTGVFNIGVEGQLIAGSFAAAAVGILIELPRFIHLPMVMLAAAIAGALWGLIPGFLKAKFKVHEVVVGIMLNYTALHLVNYAIKILPGSTNTKTVDIFESANLSSKFLSSITKHSRLHWGFIIAFLGALIFWYIIERTTFGYELRSVGFNPHASEYAGMKVERNIVYSMMISGAFAGLAGAMISVGTFNYARVIGGFEGYGLDGIAVALLGNNGGLGILISGFLFGALKAGSSAMALAKVPKEIAEIIMAFIVLFAAMNYGIKRLILYLRKEEK</sequence>
<dbReference type="GO" id="GO:0022857">
    <property type="term" value="F:transmembrane transporter activity"/>
    <property type="evidence" value="ECO:0007669"/>
    <property type="project" value="InterPro"/>
</dbReference>
<gene>
    <name evidence="7" type="ORF">SAMN02745912_02841</name>
</gene>
<evidence type="ECO:0000313" key="7">
    <source>
        <dbReference type="EMBL" id="SHK27647.1"/>
    </source>
</evidence>
<dbReference type="STRING" id="1121301.SAMN02745912_02841"/>
<dbReference type="InterPro" id="IPR001851">
    <property type="entry name" value="ABC_transp_permease"/>
</dbReference>
<proteinExistence type="predicted"/>
<dbReference type="Proteomes" id="UP000184465">
    <property type="component" value="Unassembled WGS sequence"/>
</dbReference>
<dbReference type="GO" id="GO:0005886">
    <property type="term" value="C:plasma membrane"/>
    <property type="evidence" value="ECO:0007669"/>
    <property type="project" value="UniProtKB-SubCell"/>
</dbReference>
<feature type="transmembrane region" description="Helical" evidence="6">
    <location>
        <begin position="12"/>
        <end position="36"/>
    </location>
</feature>
<dbReference type="CDD" id="cd06580">
    <property type="entry name" value="TM_PBP1_transp_TpRbsC_like"/>
    <property type="match status" value="1"/>
</dbReference>
<feature type="transmembrane region" description="Helical" evidence="6">
    <location>
        <begin position="277"/>
        <end position="301"/>
    </location>
</feature>
<keyword evidence="4 6" id="KW-1133">Transmembrane helix</keyword>
<keyword evidence="8" id="KW-1185">Reference proteome</keyword>
<feature type="transmembrane region" description="Helical" evidence="6">
    <location>
        <begin position="242"/>
        <end position="265"/>
    </location>
</feature>
<accession>A0A1M6R5N8</accession>
<evidence type="ECO:0000256" key="6">
    <source>
        <dbReference type="SAM" id="Phobius"/>
    </source>
</evidence>